<dbReference type="VEuPathDB" id="CryptoDB:GNI_126780"/>
<keyword evidence="3" id="KW-1185">Reference proteome</keyword>
<dbReference type="SUPFAM" id="SSF50729">
    <property type="entry name" value="PH domain-like"/>
    <property type="match status" value="1"/>
</dbReference>
<evidence type="ECO:0000313" key="2">
    <source>
        <dbReference type="EMBL" id="EZG49784.1"/>
    </source>
</evidence>
<evidence type="ECO:0000256" key="1">
    <source>
        <dbReference type="SAM" id="MobiDB-lite"/>
    </source>
</evidence>
<evidence type="ECO:0000313" key="3">
    <source>
        <dbReference type="Proteomes" id="UP000019763"/>
    </source>
</evidence>
<feature type="compositionally biased region" description="Pro residues" evidence="1">
    <location>
        <begin position="20"/>
        <end position="31"/>
    </location>
</feature>
<feature type="region of interest" description="Disordered" evidence="1">
    <location>
        <begin position="1"/>
        <end position="31"/>
    </location>
</feature>
<dbReference type="InterPro" id="IPR011993">
    <property type="entry name" value="PH-like_dom_sf"/>
</dbReference>
<proteinExistence type="predicted"/>
<dbReference type="EMBL" id="AFNH02000945">
    <property type="protein sequence ID" value="EZG49784.1"/>
    <property type="molecule type" value="Genomic_DNA"/>
</dbReference>
<evidence type="ECO:0008006" key="4">
    <source>
        <dbReference type="Google" id="ProtNLM"/>
    </source>
</evidence>
<gene>
    <name evidence="2" type="ORF">GNI_126780</name>
</gene>
<organism evidence="2 3">
    <name type="scientific">Gregarina niphandrodes</name>
    <name type="common">Septate eugregarine</name>
    <dbReference type="NCBI Taxonomy" id="110365"/>
    <lineage>
        <taxon>Eukaryota</taxon>
        <taxon>Sar</taxon>
        <taxon>Alveolata</taxon>
        <taxon>Apicomplexa</taxon>
        <taxon>Conoidasida</taxon>
        <taxon>Gregarinasina</taxon>
        <taxon>Eugregarinorida</taxon>
        <taxon>Gregarinidae</taxon>
        <taxon>Gregarina</taxon>
    </lineage>
</organism>
<dbReference type="GeneID" id="22914456"/>
<dbReference type="AlphaFoldDB" id="A0A023B2E8"/>
<protein>
    <recommendedName>
        <fullName evidence="4">PH domain-containing protein</fullName>
    </recommendedName>
</protein>
<accession>A0A023B2E8</accession>
<dbReference type="Proteomes" id="UP000019763">
    <property type="component" value="Unassembled WGS sequence"/>
</dbReference>
<comment type="caution">
    <text evidence="2">The sequence shown here is derived from an EMBL/GenBank/DDBJ whole genome shotgun (WGS) entry which is preliminary data.</text>
</comment>
<dbReference type="Gene3D" id="2.30.29.30">
    <property type="entry name" value="Pleckstrin-homology domain (PH domain)/Phosphotyrosine-binding domain (PTB)"/>
    <property type="match status" value="1"/>
</dbReference>
<reference evidence="2" key="1">
    <citation type="submission" date="2013-12" db="EMBL/GenBank/DDBJ databases">
        <authorList>
            <person name="Omoto C.K."/>
            <person name="Sibley D."/>
            <person name="Venepally P."/>
            <person name="Hadjithomas M."/>
            <person name="Karamycheva S."/>
            <person name="Brunk B."/>
            <person name="Roos D."/>
            <person name="Caler E."/>
            <person name="Lorenzi H."/>
        </authorList>
    </citation>
    <scope>NUCLEOTIDE SEQUENCE</scope>
</reference>
<dbReference type="RefSeq" id="XP_011132035.1">
    <property type="nucleotide sequence ID" value="XM_011133733.1"/>
</dbReference>
<name>A0A023B2E8_GRENI</name>
<sequence length="304" mass="33639">MSKPPALQAPSPAPVEASSPPLPPGTVLPPTPLEVLEREVAGAKPPRPGLVRSLISYPFRRSQQRGRTEVSFESFGRGEGGDLDRRLSPVSWTARNGMVERSGLSERGGLSERSNALPGTLLSGRVDKWTNYVSQWKLRHFDIVPGMFQLYVPREGGATSRDEIPLVLCKFKPIKQLEAVVTHSNGPPLKLRFPSPDHRSSWLRTMAKAKQLGSPPRYSDLYNDRNETPALALEHLAFEDEAVAIARLADSLKRARSDFARARTEIDLIAKRLTTHFRDAPQIARELLTGLLVEYNKIGTLASP</sequence>